<keyword evidence="1 2" id="KW-0597">Phosphoprotein</keyword>
<feature type="domain" description="Response regulatory" evidence="4">
    <location>
        <begin position="28"/>
        <end position="142"/>
    </location>
</feature>
<dbReference type="Proteomes" id="UP000597507">
    <property type="component" value="Unassembled WGS sequence"/>
</dbReference>
<sequence>MGHFEPPRAVPGRQQSGRSAAMSSPPRVVAIVDDDPGVCASLRFLLETAGHAVETYESGARFLAEADRGRIGCLVLDQQMPQLTGLDLLARLRADGMETPTLLIVSTPSPAVSRRAVELGALGVLEKPLAQDDLLAQIESAIA</sequence>
<dbReference type="InterPro" id="IPR001789">
    <property type="entry name" value="Sig_transdc_resp-reg_receiver"/>
</dbReference>
<accession>A0A8J2ZEH1</accession>
<dbReference type="AlphaFoldDB" id="A0A8J2ZEH1"/>
<organism evidence="5 6">
    <name type="scientific">Caldovatus sediminis</name>
    <dbReference type="NCBI Taxonomy" id="2041189"/>
    <lineage>
        <taxon>Bacteria</taxon>
        <taxon>Pseudomonadati</taxon>
        <taxon>Pseudomonadota</taxon>
        <taxon>Alphaproteobacteria</taxon>
        <taxon>Acetobacterales</taxon>
        <taxon>Roseomonadaceae</taxon>
        <taxon>Caldovatus</taxon>
    </lineage>
</organism>
<dbReference type="PROSITE" id="PS50110">
    <property type="entry name" value="RESPONSE_REGULATORY"/>
    <property type="match status" value="1"/>
</dbReference>
<protein>
    <submittedName>
        <fullName evidence="5">Response regulator</fullName>
    </submittedName>
</protein>
<feature type="compositionally biased region" description="Polar residues" evidence="3">
    <location>
        <begin position="13"/>
        <end position="22"/>
    </location>
</feature>
<dbReference type="GO" id="GO:0000160">
    <property type="term" value="P:phosphorelay signal transduction system"/>
    <property type="evidence" value="ECO:0007669"/>
    <property type="project" value="InterPro"/>
</dbReference>
<dbReference type="Pfam" id="PF00072">
    <property type="entry name" value="Response_reg"/>
    <property type="match status" value="1"/>
</dbReference>
<evidence type="ECO:0000313" key="5">
    <source>
        <dbReference type="EMBL" id="GGG45301.1"/>
    </source>
</evidence>
<dbReference type="InterPro" id="IPR011006">
    <property type="entry name" value="CheY-like_superfamily"/>
</dbReference>
<dbReference type="Gene3D" id="3.40.50.2300">
    <property type="match status" value="1"/>
</dbReference>
<proteinExistence type="predicted"/>
<dbReference type="PANTHER" id="PTHR44591">
    <property type="entry name" value="STRESS RESPONSE REGULATOR PROTEIN 1"/>
    <property type="match status" value="1"/>
</dbReference>
<keyword evidence="6" id="KW-1185">Reference proteome</keyword>
<dbReference type="SMART" id="SM00448">
    <property type="entry name" value="REC"/>
    <property type="match status" value="1"/>
</dbReference>
<gene>
    <name evidence="5" type="ORF">GCM10010964_35830</name>
</gene>
<dbReference type="SUPFAM" id="SSF52172">
    <property type="entry name" value="CheY-like"/>
    <property type="match status" value="1"/>
</dbReference>
<evidence type="ECO:0000256" key="2">
    <source>
        <dbReference type="PROSITE-ProRule" id="PRU00169"/>
    </source>
</evidence>
<dbReference type="EMBL" id="BMKS01000014">
    <property type="protein sequence ID" value="GGG45301.1"/>
    <property type="molecule type" value="Genomic_DNA"/>
</dbReference>
<evidence type="ECO:0000313" key="6">
    <source>
        <dbReference type="Proteomes" id="UP000597507"/>
    </source>
</evidence>
<dbReference type="PANTHER" id="PTHR44591:SF25">
    <property type="entry name" value="CHEMOTAXIS TWO-COMPONENT RESPONSE REGULATOR"/>
    <property type="match status" value="1"/>
</dbReference>
<evidence type="ECO:0000259" key="4">
    <source>
        <dbReference type="PROSITE" id="PS50110"/>
    </source>
</evidence>
<evidence type="ECO:0000256" key="1">
    <source>
        <dbReference type="ARBA" id="ARBA00022553"/>
    </source>
</evidence>
<reference evidence="5 6" key="1">
    <citation type="journal article" date="2014" name="Int. J. Syst. Evol. Microbiol.">
        <title>Complete genome sequence of Corynebacterium casei LMG S-19264T (=DSM 44701T), isolated from a smear-ripened cheese.</title>
        <authorList>
            <consortium name="US DOE Joint Genome Institute (JGI-PGF)"/>
            <person name="Walter F."/>
            <person name="Albersmeier A."/>
            <person name="Kalinowski J."/>
            <person name="Ruckert C."/>
        </authorList>
    </citation>
    <scope>NUCLEOTIDE SEQUENCE [LARGE SCALE GENOMIC DNA]</scope>
    <source>
        <strain evidence="5 6">CGMCC 1.16330</strain>
    </source>
</reference>
<comment type="caution">
    <text evidence="5">The sequence shown here is derived from an EMBL/GenBank/DDBJ whole genome shotgun (WGS) entry which is preliminary data.</text>
</comment>
<name>A0A8J2ZEH1_9PROT</name>
<feature type="region of interest" description="Disordered" evidence="3">
    <location>
        <begin position="1"/>
        <end position="25"/>
    </location>
</feature>
<evidence type="ECO:0000256" key="3">
    <source>
        <dbReference type="SAM" id="MobiDB-lite"/>
    </source>
</evidence>
<feature type="modified residue" description="4-aspartylphosphate" evidence="2">
    <location>
        <position position="77"/>
    </location>
</feature>
<dbReference type="InterPro" id="IPR050595">
    <property type="entry name" value="Bact_response_regulator"/>
</dbReference>